<reference evidence="3" key="1">
    <citation type="submission" date="2019-01" db="EMBL/GenBank/DDBJ databases">
        <title>Cytophagaceae bacterium strain CAR-16.</title>
        <authorList>
            <person name="Chen W.-M."/>
        </authorList>
    </citation>
    <scope>NUCLEOTIDE SEQUENCE [LARGE SCALE GENOMIC DNA]</scope>
    <source>
        <strain evidence="3">WWJ-16</strain>
    </source>
</reference>
<organism evidence="2 3">
    <name type="scientific">Flavobacterium stagni</name>
    <dbReference type="NCBI Taxonomy" id="2506421"/>
    <lineage>
        <taxon>Bacteria</taxon>
        <taxon>Pseudomonadati</taxon>
        <taxon>Bacteroidota</taxon>
        <taxon>Flavobacteriia</taxon>
        <taxon>Flavobacteriales</taxon>
        <taxon>Flavobacteriaceae</taxon>
        <taxon>Flavobacterium</taxon>
    </lineage>
</organism>
<feature type="signal peptide" evidence="1">
    <location>
        <begin position="1"/>
        <end position="21"/>
    </location>
</feature>
<evidence type="ECO:0000313" key="2">
    <source>
        <dbReference type="EMBL" id="RXR24130.1"/>
    </source>
</evidence>
<evidence type="ECO:0000256" key="1">
    <source>
        <dbReference type="SAM" id="SignalP"/>
    </source>
</evidence>
<proteinExistence type="predicted"/>
<dbReference type="EMBL" id="SBKN01000001">
    <property type="protein sequence ID" value="RXR24130.1"/>
    <property type="molecule type" value="Genomic_DNA"/>
</dbReference>
<gene>
    <name evidence="2" type="ORF">EQG61_01440</name>
</gene>
<sequence length="566" mass="64497">MTKKHLLNTTLALFISATTFAQTEEKPKEKGTLSGGIESNIQWYLNDKGLKDEYNNPTVHPVEPLRSNSYLFLNYTYKKWVAGIQGEAYEQNALLNMNPKYNGTNLATYFVQYKGEKLDVTAGYFYEQFGSGLLFRSWEDRALGINNALRGGRVLFKPSSSFTLKLIYGKQRTGFDVAHSDIFGGDFEWGLSKLFKWETTEFTLGGNYVGRYEKTDVVDPNFDALTSGFSGRINLSHNSVYFSAEYDYKTKDAVVQAPGQIDNRLIKPGSALLVNAGFSKKGFGIDGTFRRLENMSFFSERAAKGNIYNDRIMNFIPSLTKQHHYNLANIYVYQAQPNVLLAGSDFVKAGEIGGQIDMFYDIKKGTKLGGKYGTKIAANFSNYNALSGTYYIYNPQDYKTDFFGFGQRMFADFNVEITKKWNPKWQTILSYINQYYNKKYIGDAEGEVKTHIIGADVIYKFEKGQSLRFMGEHMWADHDRKNWAAATLEFNFNSKFSMYVYDLYNYGNDLDYYRNHYYNIGGSFRKKASRLSLNYGRQRGGLVCVGGVCRFVPESSGLTVTFNTSF</sequence>
<keyword evidence="1" id="KW-0732">Signal</keyword>
<evidence type="ECO:0000313" key="3">
    <source>
        <dbReference type="Proteomes" id="UP000289857"/>
    </source>
</evidence>
<dbReference type="RefSeq" id="WP_129460093.1">
    <property type="nucleotide sequence ID" value="NZ_SBKN01000001.1"/>
</dbReference>
<dbReference type="InterPro" id="IPR046070">
    <property type="entry name" value="DUF6029"/>
</dbReference>
<protein>
    <submittedName>
        <fullName evidence="2">Uncharacterized protein</fullName>
    </submittedName>
</protein>
<comment type="caution">
    <text evidence="2">The sequence shown here is derived from an EMBL/GenBank/DDBJ whole genome shotgun (WGS) entry which is preliminary data.</text>
</comment>
<dbReference type="AlphaFoldDB" id="A0A4V1N2Y6"/>
<dbReference type="Pfam" id="PF19494">
    <property type="entry name" value="DUF6029"/>
    <property type="match status" value="1"/>
</dbReference>
<keyword evidence="3" id="KW-1185">Reference proteome</keyword>
<dbReference type="OrthoDB" id="5480631at2"/>
<feature type="chain" id="PRO_5021018553" evidence="1">
    <location>
        <begin position="22"/>
        <end position="566"/>
    </location>
</feature>
<accession>A0A4V1N2Y6</accession>
<dbReference type="Proteomes" id="UP000289857">
    <property type="component" value="Unassembled WGS sequence"/>
</dbReference>
<name>A0A4V1N2Y6_9FLAO</name>